<feature type="region of interest" description="Disordered" evidence="1">
    <location>
        <begin position="1"/>
        <end position="80"/>
    </location>
</feature>
<evidence type="ECO:0000313" key="3">
    <source>
        <dbReference type="Proteomes" id="UP001066276"/>
    </source>
</evidence>
<sequence>MGGARPPTSREAPGQHHVLHSQRVTGAGSAGMSLLSTQAPSPSWPRSRASARARTQSPHSQHQKCKLGIQIQLTEREPEL</sequence>
<comment type="caution">
    <text evidence="2">The sequence shown here is derived from an EMBL/GenBank/DDBJ whole genome shotgun (WGS) entry which is preliminary data.</text>
</comment>
<evidence type="ECO:0000313" key="2">
    <source>
        <dbReference type="EMBL" id="KAJ1192771.1"/>
    </source>
</evidence>
<feature type="compositionally biased region" description="Low complexity" evidence="1">
    <location>
        <begin position="39"/>
        <end position="54"/>
    </location>
</feature>
<keyword evidence="3" id="KW-1185">Reference proteome</keyword>
<evidence type="ECO:0000256" key="1">
    <source>
        <dbReference type="SAM" id="MobiDB-lite"/>
    </source>
</evidence>
<organism evidence="2 3">
    <name type="scientific">Pleurodeles waltl</name>
    <name type="common">Iberian ribbed newt</name>
    <dbReference type="NCBI Taxonomy" id="8319"/>
    <lineage>
        <taxon>Eukaryota</taxon>
        <taxon>Metazoa</taxon>
        <taxon>Chordata</taxon>
        <taxon>Craniata</taxon>
        <taxon>Vertebrata</taxon>
        <taxon>Euteleostomi</taxon>
        <taxon>Amphibia</taxon>
        <taxon>Batrachia</taxon>
        <taxon>Caudata</taxon>
        <taxon>Salamandroidea</taxon>
        <taxon>Salamandridae</taxon>
        <taxon>Pleurodelinae</taxon>
        <taxon>Pleurodeles</taxon>
    </lineage>
</organism>
<dbReference type="AlphaFoldDB" id="A0AAV7UW66"/>
<dbReference type="EMBL" id="JANPWB010000004">
    <property type="protein sequence ID" value="KAJ1192771.1"/>
    <property type="molecule type" value="Genomic_DNA"/>
</dbReference>
<reference evidence="2" key="1">
    <citation type="journal article" date="2022" name="bioRxiv">
        <title>Sequencing and chromosome-scale assembly of the giantPleurodeles waltlgenome.</title>
        <authorList>
            <person name="Brown T."/>
            <person name="Elewa A."/>
            <person name="Iarovenko S."/>
            <person name="Subramanian E."/>
            <person name="Araus A.J."/>
            <person name="Petzold A."/>
            <person name="Susuki M."/>
            <person name="Suzuki K.-i.T."/>
            <person name="Hayashi T."/>
            <person name="Toyoda A."/>
            <person name="Oliveira C."/>
            <person name="Osipova E."/>
            <person name="Leigh N.D."/>
            <person name="Simon A."/>
            <person name="Yun M.H."/>
        </authorList>
    </citation>
    <scope>NUCLEOTIDE SEQUENCE</scope>
    <source>
        <strain evidence="2">20211129_DDA</strain>
        <tissue evidence="2">Liver</tissue>
    </source>
</reference>
<proteinExistence type="predicted"/>
<protein>
    <submittedName>
        <fullName evidence="2">Uncharacterized protein</fullName>
    </submittedName>
</protein>
<accession>A0AAV7UW66</accession>
<dbReference type="Proteomes" id="UP001066276">
    <property type="component" value="Chromosome 2_2"/>
</dbReference>
<name>A0AAV7UW66_PLEWA</name>
<gene>
    <name evidence="2" type="ORF">NDU88_002077</name>
</gene>